<dbReference type="STRING" id="13333.W1NNJ0"/>
<feature type="binding site" evidence="3">
    <location>
        <position position="166"/>
    </location>
    <ligand>
        <name>substrate</name>
    </ligand>
</feature>
<dbReference type="InterPro" id="IPR013078">
    <property type="entry name" value="His_Pase_superF_clade-1"/>
</dbReference>
<dbReference type="PROSITE" id="PS00175">
    <property type="entry name" value="PG_MUTASE"/>
    <property type="match status" value="1"/>
</dbReference>
<evidence type="ECO:0000256" key="3">
    <source>
        <dbReference type="PIRSR" id="PIRSR613078-2"/>
    </source>
</evidence>
<dbReference type="EMBL" id="KI396509">
    <property type="protein sequence ID" value="ERM97352.1"/>
    <property type="molecule type" value="Genomic_DNA"/>
</dbReference>
<organism evidence="4 5">
    <name type="scientific">Amborella trichopoda</name>
    <dbReference type="NCBI Taxonomy" id="13333"/>
    <lineage>
        <taxon>Eukaryota</taxon>
        <taxon>Viridiplantae</taxon>
        <taxon>Streptophyta</taxon>
        <taxon>Embryophyta</taxon>
        <taxon>Tracheophyta</taxon>
        <taxon>Spermatophyta</taxon>
        <taxon>Magnoliopsida</taxon>
        <taxon>Amborellales</taxon>
        <taxon>Amborellaceae</taxon>
        <taxon>Amborella</taxon>
    </lineage>
</organism>
<evidence type="ECO:0000313" key="4">
    <source>
        <dbReference type="EMBL" id="ERM97352.1"/>
    </source>
</evidence>
<feature type="active site" description="Tele-phosphohistidine intermediate" evidence="2">
    <location>
        <position position="116"/>
    </location>
</feature>
<reference evidence="5" key="1">
    <citation type="journal article" date="2013" name="Science">
        <title>The Amborella genome and the evolution of flowering plants.</title>
        <authorList>
            <consortium name="Amborella Genome Project"/>
        </authorList>
    </citation>
    <scope>NUCLEOTIDE SEQUENCE [LARGE SCALE GENOMIC DNA]</scope>
</reference>
<dbReference type="HOGENOM" id="CLU_033323_14_0_1"/>
<dbReference type="PANTHER" id="PTHR48100">
    <property type="entry name" value="BROAD-SPECIFICITY PHOSPHATASE YOR283W-RELATED"/>
    <property type="match status" value="1"/>
</dbReference>
<dbReference type="Gene3D" id="3.40.50.1240">
    <property type="entry name" value="Phosphoglycerate mutase-like"/>
    <property type="match status" value="1"/>
</dbReference>
<dbReference type="SMART" id="SM00855">
    <property type="entry name" value="PGAM"/>
    <property type="match status" value="1"/>
</dbReference>
<dbReference type="CDD" id="cd07067">
    <property type="entry name" value="HP_PGM_like"/>
    <property type="match status" value="1"/>
</dbReference>
<dbReference type="KEGG" id="atr:18425309"/>
<protein>
    <submittedName>
        <fullName evidence="4">Uncharacterized protein</fullName>
    </submittedName>
</protein>
<dbReference type="GO" id="GO:0005737">
    <property type="term" value="C:cytoplasm"/>
    <property type="evidence" value="ECO:0000318"/>
    <property type="project" value="GO_Central"/>
</dbReference>
<accession>W1NNJ0</accession>
<dbReference type="GO" id="GO:0016791">
    <property type="term" value="F:phosphatase activity"/>
    <property type="evidence" value="ECO:0000318"/>
    <property type="project" value="GO_Central"/>
</dbReference>
<dbReference type="Gramene" id="ERM97352">
    <property type="protein sequence ID" value="ERM97352"/>
    <property type="gene ID" value="AMTR_s00073p00173240"/>
</dbReference>
<dbReference type="InterPro" id="IPR001345">
    <property type="entry name" value="PG/BPGM_mutase_AS"/>
</dbReference>
<proteinExistence type="inferred from homology"/>
<feature type="active site" description="Proton donor/acceptor" evidence="2">
    <location>
        <position position="191"/>
    </location>
</feature>
<evidence type="ECO:0000256" key="1">
    <source>
        <dbReference type="ARBA" id="ARBA00038362"/>
    </source>
</evidence>
<dbReference type="Pfam" id="PF00300">
    <property type="entry name" value="His_Phos_1"/>
    <property type="match status" value="1"/>
</dbReference>
<name>W1NNJ0_AMBTC</name>
<sequence>MIGLSTSFKSHPLLLFNITSSPSKSNVTVINNDFLAPKSNNPGLLISFPRLGIGRRKSSSCREFLPLLTPGSRGRIMTDSINQTSASSTCLCTNTNSSSEIGTLPPDVTEIVVVRHGETTWNASGRIQGHLDVELNEVGLQQAIAVAERLSKESEIAAVYSSDLKRAFDTAKIIAEKCKLAEVILDPMFRERHLGDLQGVVWREAAKINPKAYQALVSSKTDQEIPGGGESLDQLFKRCTSCLERLSNEHKGKRVVVVTHGGVIRALHKRAGPSRVPQPGKIMNASINIFHLSCDYEWIIKSWGDVSHLRGTGFLTSAFGGDKNSG</sequence>
<dbReference type="FunFam" id="3.40.50.1240:FF:000137">
    <property type="match status" value="1"/>
</dbReference>
<dbReference type="AlphaFoldDB" id="W1NNJ0"/>
<dbReference type="SUPFAM" id="SSF53254">
    <property type="entry name" value="Phosphoglycerate mutase-like"/>
    <property type="match status" value="1"/>
</dbReference>
<gene>
    <name evidence="4" type="ORF">AMTR_s00073p00173240</name>
</gene>
<evidence type="ECO:0000256" key="2">
    <source>
        <dbReference type="PIRSR" id="PIRSR613078-1"/>
    </source>
</evidence>
<dbReference type="InterPro" id="IPR029033">
    <property type="entry name" value="His_PPase_superfam"/>
</dbReference>
<feature type="binding site" evidence="3">
    <location>
        <begin position="115"/>
        <end position="122"/>
    </location>
    <ligand>
        <name>substrate</name>
    </ligand>
</feature>
<dbReference type="PANTHER" id="PTHR48100:SF34">
    <property type="entry name" value="PHOSPHOGLYCERATE MUTASE-LIKE PROTEIN 4"/>
    <property type="match status" value="1"/>
</dbReference>
<dbReference type="OrthoDB" id="354304at2759"/>
<dbReference type="eggNOG" id="KOG0235">
    <property type="taxonomic scope" value="Eukaryota"/>
</dbReference>
<dbReference type="InterPro" id="IPR050275">
    <property type="entry name" value="PGM_Phosphatase"/>
</dbReference>
<dbReference type="Proteomes" id="UP000017836">
    <property type="component" value="Unassembled WGS sequence"/>
</dbReference>
<keyword evidence="5" id="KW-1185">Reference proteome</keyword>
<dbReference type="OMA" id="TEWNVAR"/>
<evidence type="ECO:0000313" key="5">
    <source>
        <dbReference type="Proteomes" id="UP000017836"/>
    </source>
</evidence>
<comment type="similarity">
    <text evidence="1">Belongs to the phosphoglycerate mutase family.</text>
</comment>